<dbReference type="GO" id="GO:0050660">
    <property type="term" value="F:flavin adenine dinucleotide binding"/>
    <property type="evidence" value="ECO:0007669"/>
    <property type="project" value="InterPro"/>
</dbReference>
<dbReference type="GO" id="GO:0016712">
    <property type="term" value="F:oxidoreductase activity, acting on paired donors, with incorporation or reduction of molecular oxygen, reduced flavin or flavoprotein as one donor, and incorporation of one atom of oxygen"/>
    <property type="evidence" value="ECO:0007669"/>
    <property type="project" value="InterPro"/>
</dbReference>
<feature type="domain" description="HpaB/PvcC/4-BUDH C-terminal" evidence="4">
    <location>
        <begin position="280"/>
        <end position="477"/>
    </location>
</feature>
<evidence type="ECO:0000256" key="3">
    <source>
        <dbReference type="ARBA" id="ARBA00023002"/>
    </source>
</evidence>
<dbReference type="InterPro" id="IPR009100">
    <property type="entry name" value="AcylCoA_DH/oxidase_NM_dom_sf"/>
</dbReference>
<dbReference type="InterPro" id="IPR012687">
    <property type="entry name" value="HpaB_Deino-type"/>
</dbReference>
<dbReference type="SUPFAM" id="SSF47203">
    <property type="entry name" value="Acyl-CoA dehydrogenase C-terminal domain-like"/>
    <property type="match status" value="1"/>
</dbReference>
<protein>
    <recommendedName>
        <fullName evidence="7">4-hydroxyphenylacetate 3-monooxygenase, oxygenase component</fullName>
    </recommendedName>
</protein>
<dbReference type="PANTHER" id="PTHR36117:SF3">
    <property type="entry name" value="4-HYDROXYPHENYLACETATE 3-MONOOXYGENASE-RELATED"/>
    <property type="match status" value="1"/>
</dbReference>
<keyword evidence="2" id="KW-0274">FAD</keyword>
<dbReference type="SUPFAM" id="SSF56645">
    <property type="entry name" value="Acyl-CoA dehydrogenase NM domain-like"/>
    <property type="match status" value="1"/>
</dbReference>
<dbReference type="Gene3D" id="1.10.3140.10">
    <property type="entry name" value="4-hydroxybutyryl-coa dehydratase, domain 1"/>
    <property type="match status" value="1"/>
</dbReference>
<dbReference type="Gene3D" id="1.20.140.10">
    <property type="entry name" value="Butyryl-CoA Dehydrogenase, subunit A, domain 3"/>
    <property type="match status" value="1"/>
</dbReference>
<evidence type="ECO:0000313" key="6">
    <source>
        <dbReference type="EMBL" id="SVA31166.1"/>
    </source>
</evidence>
<dbReference type="EMBL" id="UINC01007055">
    <property type="protein sequence ID" value="SVA31166.1"/>
    <property type="molecule type" value="Genomic_DNA"/>
</dbReference>
<gene>
    <name evidence="6" type="ORF">METZ01_LOCUS84020</name>
</gene>
<proteinExistence type="predicted"/>
<dbReference type="Pfam" id="PF03241">
    <property type="entry name" value="HpaB"/>
    <property type="match status" value="1"/>
</dbReference>
<evidence type="ECO:0000259" key="5">
    <source>
        <dbReference type="Pfam" id="PF11794"/>
    </source>
</evidence>
<dbReference type="Pfam" id="PF11794">
    <property type="entry name" value="HpaB_N"/>
    <property type="match status" value="1"/>
</dbReference>
<dbReference type="GO" id="GO:0010124">
    <property type="term" value="P:phenylacetate catabolic process"/>
    <property type="evidence" value="ECO:0007669"/>
    <property type="project" value="InterPro"/>
</dbReference>
<evidence type="ECO:0008006" key="7">
    <source>
        <dbReference type="Google" id="ProtNLM"/>
    </source>
</evidence>
<dbReference type="InterPro" id="IPR036250">
    <property type="entry name" value="AcylCo_DH-like_C"/>
</dbReference>
<accession>A0A381USP4</accession>
<dbReference type="InterPro" id="IPR024719">
    <property type="entry name" value="HpaB/PvcC/4-BUDH_C"/>
</dbReference>
<evidence type="ECO:0000256" key="2">
    <source>
        <dbReference type="ARBA" id="ARBA00022827"/>
    </source>
</evidence>
<dbReference type="Gene3D" id="2.40.110.10">
    <property type="entry name" value="Butyryl-CoA Dehydrogenase, subunit A, domain 2"/>
    <property type="match status" value="1"/>
</dbReference>
<feature type="non-terminal residue" evidence="6">
    <location>
        <position position="1"/>
    </location>
</feature>
<dbReference type="InterPro" id="IPR024674">
    <property type="entry name" value="HpaB/PvcC/4-BUDH_N"/>
</dbReference>
<keyword evidence="1" id="KW-0285">Flavoprotein</keyword>
<dbReference type="InterPro" id="IPR046373">
    <property type="entry name" value="Acyl-CoA_Oxase/DH_mid-dom_sf"/>
</dbReference>
<dbReference type="GO" id="GO:0016627">
    <property type="term" value="F:oxidoreductase activity, acting on the CH-CH group of donors"/>
    <property type="evidence" value="ECO:0007669"/>
    <property type="project" value="InterPro"/>
</dbReference>
<dbReference type="AlphaFoldDB" id="A0A381USP4"/>
<organism evidence="6">
    <name type="scientific">marine metagenome</name>
    <dbReference type="NCBI Taxonomy" id="408172"/>
    <lineage>
        <taxon>unclassified sequences</taxon>
        <taxon>metagenomes</taxon>
        <taxon>ecological metagenomes</taxon>
    </lineage>
</organism>
<keyword evidence="3" id="KW-0560">Oxidoreductase</keyword>
<dbReference type="PANTHER" id="PTHR36117">
    <property type="entry name" value="4-HYDROXYPHENYLACETATE 3-MONOOXYGENASE-RELATED"/>
    <property type="match status" value="1"/>
</dbReference>
<dbReference type="PIRSF" id="PIRSF000331">
    <property type="entry name" value="HpaA_HpaB"/>
    <property type="match status" value="1"/>
</dbReference>
<name>A0A381USP4_9ZZZZ</name>
<reference evidence="6" key="1">
    <citation type="submission" date="2018-05" db="EMBL/GenBank/DDBJ databases">
        <authorList>
            <person name="Lanie J.A."/>
            <person name="Ng W.-L."/>
            <person name="Kazmierczak K.M."/>
            <person name="Andrzejewski T.M."/>
            <person name="Davidsen T.M."/>
            <person name="Wayne K.J."/>
            <person name="Tettelin H."/>
            <person name="Glass J.I."/>
            <person name="Rusch D."/>
            <person name="Podicherti R."/>
            <person name="Tsui H.-C.T."/>
            <person name="Winkler M.E."/>
        </authorList>
    </citation>
    <scope>NUCLEOTIDE SEQUENCE</scope>
</reference>
<evidence type="ECO:0000259" key="4">
    <source>
        <dbReference type="Pfam" id="PF03241"/>
    </source>
</evidence>
<evidence type="ECO:0000256" key="1">
    <source>
        <dbReference type="ARBA" id="ARBA00022630"/>
    </source>
</evidence>
<dbReference type="InterPro" id="IPR004925">
    <property type="entry name" value="HpaB/PvcC/4-BUDH"/>
</dbReference>
<dbReference type="NCBIfam" id="TIGR02309">
    <property type="entry name" value="HpaB-1"/>
    <property type="match status" value="1"/>
</dbReference>
<feature type="domain" description="HpaB/PvcC/4-BUDH N-terminal" evidence="5">
    <location>
        <begin position="6"/>
        <end position="273"/>
    </location>
</feature>
<sequence>VPARNGSQYLERLRVHPKNLWIEGEKVEDVTGHRAFSGCADSIASLYEMQHDVDLSSKMTFNPGSGDKPEGLSFITPTSKEHLVQRGSMMLRWARFSGGVMARTPDYMNVILMACSAASDFFGKDDKAFGQNIKNYFRYVMENDLTLTHTLVNVRKTKKYPSYAKGDDLGLHLTRERDDGIIVKGARILATLAPLSDEILVFPSSVVPTDKDASKFALAFGISCDTPGLKFLCREALSVGKSAFDHPLSSKFDEGDALVIFDDVFVPWDKVFICNNVEIANSAFSNTRAGPHINHQIVTKNMAKAEFVLGLAALMTEALSTNETPYIQALASELITVYEVSKACLEASISNAKMNEWGVMEPDSAPLSAAKSSFTSAYPRLIEILQLIGSSSLIAVPSDADFDSDIGGLLEEYLSTDTLDAKQRTKLFRMGWDISVSSFGGRQVLYERFFSGDPHRTAALSFSSYDKELVKKRALEIIDRG</sequence>